<evidence type="ECO:0000313" key="3">
    <source>
        <dbReference type="Proteomes" id="UP000315349"/>
    </source>
</evidence>
<reference evidence="2 3" key="1">
    <citation type="submission" date="2019-02" db="EMBL/GenBank/DDBJ databases">
        <title>Deep-cultivation of Planctomycetes and their phenomic and genomic characterization uncovers novel biology.</title>
        <authorList>
            <person name="Wiegand S."/>
            <person name="Jogler M."/>
            <person name="Boedeker C."/>
            <person name="Pinto D."/>
            <person name="Vollmers J."/>
            <person name="Rivas-Marin E."/>
            <person name="Kohn T."/>
            <person name="Peeters S.H."/>
            <person name="Heuer A."/>
            <person name="Rast P."/>
            <person name="Oberbeckmann S."/>
            <person name="Bunk B."/>
            <person name="Jeske O."/>
            <person name="Meyerdierks A."/>
            <person name="Storesund J.E."/>
            <person name="Kallscheuer N."/>
            <person name="Luecker S."/>
            <person name="Lage O.M."/>
            <person name="Pohl T."/>
            <person name="Merkel B.J."/>
            <person name="Hornburger P."/>
            <person name="Mueller R.-W."/>
            <person name="Bruemmer F."/>
            <person name="Labrenz M."/>
            <person name="Spormann A.M."/>
            <person name="Op den Camp H."/>
            <person name="Overmann J."/>
            <person name="Amann R."/>
            <person name="Jetten M.S.M."/>
            <person name="Mascher T."/>
            <person name="Medema M.H."/>
            <person name="Devos D.P."/>
            <person name="Kaster A.-K."/>
            <person name="Ovreas L."/>
            <person name="Rohde M."/>
            <person name="Galperin M.Y."/>
            <person name="Jogler C."/>
        </authorList>
    </citation>
    <scope>NUCLEOTIDE SEQUENCE [LARGE SCALE GENOMIC DNA]</scope>
    <source>
        <strain evidence="2 3">Spb1</strain>
    </source>
</reference>
<dbReference type="EMBL" id="CP036299">
    <property type="protein sequence ID" value="QDV28705.1"/>
    <property type="molecule type" value="Genomic_DNA"/>
</dbReference>
<feature type="transmembrane region" description="Helical" evidence="1">
    <location>
        <begin position="311"/>
        <end position="330"/>
    </location>
</feature>
<feature type="transmembrane region" description="Helical" evidence="1">
    <location>
        <begin position="180"/>
        <end position="203"/>
    </location>
</feature>
<feature type="transmembrane region" description="Helical" evidence="1">
    <location>
        <begin position="350"/>
        <end position="367"/>
    </location>
</feature>
<feature type="transmembrane region" description="Helical" evidence="1">
    <location>
        <begin position="476"/>
        <end position="503"/>
    </location>
</feature>
<evidence type="ECO:0000313" key="2">
    <source>
        <dbReference type="EMBL" id="QDV28705.1"/>
    </source>
</evidence>
<dbReference type="KEGG" id="peh:Spb1_05700"/>
<feature type="transmembrane region" description="Helical" evidence="1">
    <location>
        <begin position="136"/>
        <end position="160"/>
    </location>
</feature>
<keyword evidence="1" id="KW-0472">Membrane</keyword>
<feature type="transmembrane region" description="Helical" evidence="1">
    <location>
        <begin position="268"/>
        <end position="290"/>
    </location>
</feature>
<keyword evidence="1" id="KW-1133">Transmembrane helix</keyword>
<keyword evidence="1" id="KW-0812">Transmembrane</keyword>
<name>A0A518GJD7_9PLAN</name>
<organism evidence="2 3">
    <name type="scientific">Planctopirus ephydatiae</name>
    <dbReference type="NCBI Taxonomy" id="2528019"/>
    <lineage>
        <taxon>Bacteria</taxon>
        <taxon>Pseudomonadati</taxon>
        <taxon>Planctomycetota</taxon>
        <taxon>Planctomycetia</taxon>
        <taxon>Planctomycetales</taxon>
        <taxon>Planctomycetaceae</taxon>
        <taxon>Planctopirus</taxon>
    </lineage>
</organism>
<feature type="transmembrane region" description="Helical" evidence="1">
    <location>
        <begin position="45"/>
        <end position="65"/>
    </location>
</feature>
<accession>A0A518GJD7</accession>
<dbReference type="Proteomes" id="UP000315349">
    <property type="component" value="Chromosome"/>
</dbReference>
<keyword evidence="3" id="KW-1185">Reference proteome</keyword>
<evidence type="ECO:0000256" key="1">
    <source>
        <dbReference type="SAM" id="Phobius"/>
    </source>
</evidence>
<gene>
    <name evidence="2" type="ORF">Spb1_05700</name>
</gene>
<evidence type="ECO:0008006" key="4">
    <source>
        <dbReference type="Google" id="ProtNLM"/>
    </source>
</evidence>
<protein>
    <recommendedName>
        <fullName evidence="4">ABC transmembrane type-1 domain-containing protein</fullName>
    </recommendedName>
</protein>
<dbReference type="OrthoDB" id="254112at2"/>
<feature type="transmembrane region" description="Helical" evidence="1">
    <location>
        <begin position="435"/>
        <end position="456"/>
    </location>
</feature>
<dbReference type="AlphaFoldDB" id="A0A518GJD7"/>
<feature type="transmembrane region" description="Helical" evidence="1">
    <location>
        <begin position="224"/>
        <end position="248"/>
    </location>
</feature>
<dbReference type="RefSeq" id="WP_145295442.1">
    <property type="nucleotide sequence ID" value="NZ_CP036299.1"/>
</dbReference>
<proteinExistence type="predicted"/>
<sequence length="535" mass="59596">MRMTESVILTLLRAILVTSLAWPLAWSMASLWRTETRFSVLIRPLIAALAVIVWMVPPLLLTYAWNRTGLSIIEGELVYQGLLLTRMTPLALLLIWCGPRQESTSSAEWLGRDLARKHRPLPLWSRFRGSWSRWKWALALVLLFTFQEFELSALLGVRTWTDDLFVDHAGGLPLNQTLKLVIFPAVIALLLALAGQTQHSFFVTGNFQPHQNSTENRHSKLESLSVVGGGLWLVLAGVMFSPLVWLIIQDAGGMGQYMWQGGRQRSILLNEVVTSLLLATTATMIALGLAQYTTRSLTHSEGHRQFEFARWLGYGLLTLGLLGALTIGLMLRGLSVTLADATGWRMSLPLWLLAGVVIKIFPLAWLVESMLQSRQPAAALSLADQVLRLKGQWRLRRVAHTEMGFDRMIPEVFHTGSTFQKLANWRFQVALKPRLWLGVLIATFACADVLLTALLAPTGMATGTVRLYNFMHYGHSAALTAEALLLAILPFALLSVLAMLISICMRSSGIRPRSYDSRHTIPGPSMVIARQTRNS</sequence>